<evidence type="ECO:0000313" key="1">
    <source>
        <dbReference type="EMBL" id="KKK64130.1"/>
    </source>
</evidence>
<evidence type="ECO:0008006" key="2">
    <source>
        <dbReference type="Google" id="ProtNLM"/>
    </source>
</evidence>
<organism evidence="1">
    <name type="scientific">marine sediment metagenome</name>
    <dbReference type="NCBI Taxonomy" id="412755"/>
    <lineage>
        <taxon>unclassified sequences</taxon>
        <taxon>metagenomes</taxon>
        <taxon>ecological metagenomes</taxon>
    </lineage>
</organism>
<dbReference type="GO" id="GO:0003824">
    <property type="term" value="F:catalytic activity"/>
    <property type="evidence" value="ECO:0007669"/>
    <property type="project" value="InterPro"/>
</dbReference>
<dbReference type="SUPFAM" id="SSF48557">
    <property type="entry name" value="L-aspartase-like"/>
    <property type="match status" value="1"/>
</dbReference>
<dbReference type="InterPro" id="IPR024083">
    <property type="entry name" value="Fumarase/histidase_N"/>
</dbReference>
<accession>A0A0F8XSE0</accession>
<name>A0A0F8XSE0_9ZZZZ</name>
<protein>
    <recommendedName>
        <fullName evidence="2">Histidine ammonia-lyase</fullName>
    </recommendedName>
</protein>
<sequence length="106" mass="11703">MKKKLIILDGISLTPENVELVAKEETHVSVADRAEKRIQASRKCIVSALEQGKLVYGVNTGFGALSNVVIDPDQIEELQENIVRSHSTGIGEPFSEIEVRAMMLLR</sequence>
<dbReference type="PANTHER" id="PTHR10362">
    <property type="entry name" value="HISTIDINE AMMONIA-LYASE"/>
    <property type="match status" value="1"/>
</dbReference>
<dbReference type="InterPro" id="IPR008948">
    <property type="entry name" value="L-Aspartase-like"/>
</dbReference>
<dbReference type="EMBL" id="LAZR01061167">
    <property type="protein sequence ID" value="KKK64130.1"/>
    <property type="molecule type" value="Genomic_DNA"/>
</dbReference>
<dbReference type="AlphaFoldDB" id="A0A0F8XSE0"/>
<feature type="non-terminal residue" evidence="1">
    <location>
        <position position="106"/>
    </location>
</feature>
<dbReference type="Pfam" id="PF00221">
    <property type="entry name" value="Lyase_aromatic"/>
    <property type="match status" value="1"/>
</dbReference>
<proteinExistence type="predicted"/>
<comment type="caution">
    <text evidence="1">The sequence shown here is derived from an EMBL/GenBank/DDBJ whole genome shotgun (WGS) entry which is preliminary data.</text>
</comment>
<dbReference type="InterPro" id="IPR001106">
    <property type="entry name" value="Aromatic_Lyase"/>
</dbReference>
<reference evidence="1" key="1">
    <citation type="journal article" date="2015" name="Nature">
        <title>Complex archaea that bridge the gap between prokaryotes and eukaryotes.</title>
        <authorList>
            <person name="Spang A."/>
            <person name="Saw J.H."/>
            <person name="Jorgensen S.L."/>
            <person name="Zaremba-Niedzwiedzka K."/>
            <person name="Martijn J."/>
            <person name="Lind A.E."/>
            <person name="van Eijk R."/>
            <person name="Schleper C."/>
            <person name="Guy L."/>
            <person name="Ettema T.J."/>
        </authorList>
    </citation>
    <scope>NUCLEOTIDE SEQUENCE</scope>
</reference>
<dbReference type="Gene3D" id="1.10.275.10">
    <property type="entry name" value="Fumarase/aspartase (N-terminal domain)"/>
    <property type="match status" value="1"/>
</dbReference>
<gene>
    <name evidence="1" type="ORF">LCGC14_2987300</name>
</gene>